<dbReference type="STRING" id="1157962.A0A250WW86"/>
<reference evidence="1 2" key="1">
    <citation type="submission" date="2017-08" db="EMBL/GenBank/DDBJ databases">
        <title>Acidophilic green algal genome provides insights into adaptation to an acidic environment.</title>
        <authorList>
            <person name="Hirooka S."/>
            <person name="Hirose Y."/>
            <person name="Kanesaki Y."/>
            <person name="Higuchi S."/>
            <person name="Fujiwara T."/>
            <person name="Onuma R."/>
            <person name="Era A."/>
            <person name="Ohbayashi R."/>
            <person name="Uzuka A."/>
            <person name="Nozaki H."/>
            <person name="Yoshikawa H."/>
            <person name="Miyagishima S.Y."/>
        </authorList>
    </citation>
    <scope>NUCLEOTIDE SEQUENCE [LARGE SCALE GENOMIC DNA]</scope>
    <source>
        <strain evidence="1 2">NIES-2499</strain>
    </source>
</reference>
<dbReference type="InterPro" id="IPR015943">
    <property type="entry name" value="WD40/YVTN_repeat-like_dom_sf"/>
</dbReference>
<protein>
    <recommendedName>
        <fullName evidence="3">Anaphase-promoting complex subunit 4 WD40 domain-containing protein</fullName>
    </recommendedName>
</protein>
<sequence>MAERFPTAHKRTIAEIRCNLVHVDADSQAVTHGLSYPDINLRYIQPDPLTAGSYQVFLRSHDGAYAEYCNSGGPSSRESADPVPSIPAAWHPHKPFVAANVQDQVQIFDMSAYSSARNLQEGMHSTCTTSFVPEPFAVLEHELQKKVHCLSWRPLSGSQLAVGCVGGVALWHLSGSCRAPVGGSRGSAGGGPWMSFHSAPYQSGSRLTSLQWSPDGRLLAAASPDFLGLLLWDVAEGTCQRVGVGFTPIRMLRWSPDGSYLMAGTYGTSFYLFETSRWRYQSWDYATLGFETGAPDANGTVTSQVRQYVSEMIGSFITRLARSLGVPGHLFTGALGLTSPTKGAVADASWAPDSKILMMLFEGSDQVITFNLVGEAPSLTAQMMPMSLPEIRSSSKDSNIGSAVLLDASSAEGKLQESAVTSMAWDVRGERLTVLLRAPPEVAGCVAIFSTSIQPVVQSQLIGLARPPPGFCRWSAIEDWRLSTSSGVDFGSVISLKNESNNIFNLPLRYNM</sequence>
<evidence type="ECO:0000313" key="1">
    <source>
        <dbReference type="EMBL" id="GAX75098.1"/>
    </source>
</evidence>
<name>A0A250WW86_9CHLO</name>
<dbReference type="SMART" id="SM00320">
    <property type="entry name" value="WD40"/>
    <property type="match status" value="3"/>
</dbReference>
<accession>A0A250WW86</accession>
<dbReference type="InterPro" id="IPR045139">
    <property type="entry name" value="Aladin"/>
</dbReference>
<evidence type="ECO:0000313" key="2">
    <source>
        <dbReference type="Proteomes" id="UP000232323"/>
    </source>
</evidence>
<dbReference type="OrthoDB" id="411991at2759"/>
<dbReference type="GO" id="GO:0006913">
    <property type="term" value="P:nucleocytoplasmic transport"/>
    <property type="evidence" value="ECO:0007669"/>
    <property type="project" value="TreeGrafter"/>
</dbReference>
<dbReference type="Proteomes" id="UP000232323">
    <property type="component" value="Unassembled WGS sequence"/>
</dbReference>
<dbReference type="PANTHER" id="PTHR14494">
    <property type="entry name" value="ALADIN/ADRACALIN/AAAS"/>
    <property type="match status" value="1"/>
</dbReference>
<dbReference type="Pfam" id="PF00400">
    <property type="entry name" value="WD40"/>
    <property type="match status" value="1"/>
</dbReference>
<evidence type="ECO:0008006" key="3">
    <source>
        <dbReference type="Google" id="ProtNLM"/>
    </source>
</evidence>
<dbReference type="Gene3D" id="2.130.10.10">
    <property type="entry name" value="YVTN repeat-like/Quinoprotein amine dehydrogenase"/>
    <property type="match status" value="1"/>
</dbReference>
<keyword evidence="2" id="KW-1185">Reference proteome</keyword>
<dbReference type="PANTHER" id="PTHR14494:SF0">
    <property type="entry name" value="ALADIN"/>
    <property type="match status" value="1"/>
</dbReference>
<dbReference type="SUPFAM" id="SSF82171">
    <property type="entry name" value="DPP6 N-terminal domain-like"/>
    <property type="match status" value="1"/>
</dbReference>
<dbReference type="AlphaFoldDB" id="A0A250WW86"/>
<organism evidence="1 2">
    <name type="scientific">Chlamydomonas eustigma</name>
    <dbReference type="NCBI Taxonomy" id="1157962"/>
    <lineage>
        <taxon>Eukaryota</taxon>
        <taxon>Viridiplantae</taxon>
        <taxon>Chlorophyta</taxon>
        <taxon>core chlorophytes</taxon>
        <taxon>Chlorophyceae</taxon>
        <taxon>CS clade</taxon>
        <taxon>Chlamydomonadales</taxon>
        <taxon>Chlamydomonadaceae</taxon>
        <taxon>Chlamydomonas</taxon>
    </lineage>
</organism>
<dbReference type="EMBL" id="BEGY01000010">
    <property type="protein sequence ID" value="GAX75098.1"/>
    <property type="molecule type" value="Genomic_DNA"/>
</dbReference>
<gene>
    <name evidence="1" type="ORF">CEUSTIGMA_g2542.t1</name>
</gene>
<dbReference type="InterPro" id="IPR001680">
    <property type="entry name" value="WD40_rpt"/>
</dbReference>
<dbReference type="GO" id="GO:0005643">
    <property type="term" value="C:nuclear pore"/>
    <property type="evidence" value="ECO:0007669"/>
    <property type="project" value="TreeGrafter"/>
</dbReference>
<proteinExistence type="predicted"/>
<comment type="caution">
    <text evidence="1">The sequence shown here is derived from an EMBL/GenBank/DDBJ whole genome shotgun (WGS) entry which is preliminary data.</text>
</comment>